<feature type="chain" id="PRO_5035790152" evidence="1">
    <location>
        <begin position="18"/>
        <end position="233"/>
    </location>
</feature>
<name>A0A8S9ZYN0_9BILA</name>
<organism evidence="2 3">
    <name type="scientific">Meloidogyne graminicola</name>
    <dbReference type="NCBI Taxonomy" id="189291"/>
    <lineage>
        <taxon>Eukaryota</taxon>
        <taxon>Metazoa</taxon>
        <taxon>Ecdysozoa</taxon>
        <taxon>Nematoda</taxon>
        <taxon>Chromadorea</taxon>
        <taxon>Rhabditida</taxon>
        <taxon>Tylenchina</taxon>
        <taxon>Tylenchomorpha</taxon>
        <taxon>Tylenchoidea</taxon>
        <taxon>Meloidogynidae</taxon>
        <taxon>Meloidogyninae</taxon>
        <taxon>Meloidogyne</taxon>
    </lineage>
</organism>
<reference evidence="2" key="1">
    <citation type="journal article" date="2020" name="Ecol. Evol.">
        <title>Genome structure and content of the rice root-knot nematode (Meloidogyne graminicola).</title>
        <authorList>
            <person name="Phan N.T."/>
            <person name="Danchin E.G.J."/>
            <person name="Klopp C."/>
            <person name="Perfus-Barbeoch L."/>
            <person name="Kozlowski D.K."/>
            <person name="Koutsovoulos G.D."/>
            <person name="Lopez-Roques C."/>
            <person name="Bouchez O."/>
            <person name="Zahm M."/>
            <person name="Besnard G."/>
            <person name="Bellafiore S."/>
        </authorList>
    </citation>
    <scope>NUCLEOTIDE SEQUENCE</scope>
    <source>
        <strain evidence="2">VN-18</strain>
    </source>
</reference>
<sequence>MLILFKFNIFIIFCCYFEEITMPRVPTVGIRHAEQLGSKLVKGMLNTGVETIGTKIMTKTPTTFENATTKNIQNTTKHFLNKQVPPPIHPLHQPPPRIPQHQQQNHLIVEHLHPNSPPTKPNPRHISLPSTFNGKIQQKNGLASINDIIETKIPMSTGILQKQNNIQQKNVEQAQKTLKDLVSKMGEKITKLNNEEIENIIGKIKDSKDTFDKMKNSLPNTPNSSFENPNIQL</sequence>
<comment type="caution">
    <text evidence="2">The sequence shown here is derived from an EMBL/GenBank/DDBJ whole genome shotgun (WGS) entry which is preliminary data.</text>
</comment>
<keyword evidence="3" id="KW-1185">Reference proteome</keyword>
<feature type="signal peptide" evidence="1">
    <location>
        <begin position="1"/>
        <end position="17"/>
    </location>
</feature>
<evidence type="ECO:0000256" key="1">
    <source>
        <dbReference type="SAM" id="SignalP"/>
    </source>
</evidence>
<dbReference type="EMBL" id="JABEBT010000015">
    <property type="protein sequence ID" value="KAF7638023.1"/>
    <property type="molecule type" value="Genomic_DNA"/>
</dbReference>
<evidence type="ECO:0000313" key="2">
    <source>
        <dbReference type="EMBL" id="KAF7638023.1"/>
    </source>
</evidence>
<keyword evidence="1" id="KW-0732">Signal</keyword>
<dbReference type="AlphaFoldDB" id="A0A8S9ZYN0"/>
<evidence type="ECO:0000313" key="3">
    <source>
        <dbReference type="Proteomes" id="UP000605970"/>
    </source>
</evidence>
<gene>
    <name evidence="2" type="ORF">Mgra_00002476</name>
</gene>
<dbReference type="Proteomes" id="UP000605970">
    <property type="component" value="Unassembled WGS sequence"/>
</dbReference>
<protein>
    <submittedName>
        <fullName evidence="2">Uncharacterized protein</fullName>
    </submittedName>
</protein>
<accession>A0A8S9ZYN0</accession>
<proteinExistence type="predicted"/>